<name>A0A515EQL0_9BURK</name>
<organism evidence="1 2">
    <name type="scientific">Rhodoferax aquaticus</name>
    <dbReference type="NCBI Taxonomy" id="2527691"/>
    <lineage>
        <taxon>Bacteria</taxon>
        <taxon>Pseudomonadati</taxon>
        <taxon>Pseudomonadota</taxon>
        <taxon>Betaproteobacteria</taxon>
        <taxon>Burkholderiales</taxon>
        <taxon>Comamonadaceae</taxon>
        <taxon>Rhodoferax</taxon>
    </lineage>
</organism>
<gene>
    <name evidence="1" type="ORF">EXZ61_12385</name>
</gene>
<proteinExistence type="predicted"/>
<dbReference type="KEGG" id="rhg:EXZ61_12385"/>
<sequence>MAKSWSEEELMERAAELPEELEASLNAAALFEVLVEDHDGEFDPFSISEKETSSVAWEPAYLTVDGQGHIGEDASDLPAASAFRVAFYVHGWPETGTLVGPFGQLPLPGFEPIPERLWQLAPYAQLD</sequence>
<dbReference type="EMBL" id="CP036282">
    <property type="protein sequence ID" value="QDL54895.1"/>
    <property type="molecule type" value="Genomic_DNA"/>
</dbReference>
<dbReference type="AlphaFoldDB" id="A0A515EQL0"/>
<dbReference type="Proteomes" id="UP000317365">
    <property type="component" value="Chromosome"/>
</dbReference>
<keyword evidence="2" id="KW-1185">Reference proteome</keyword>
<protein>
    <submittedName>
        <fullName evidence="1">Uncharacterized protein</fullName>
    </submittedName>
</protein>
<reference evidence="2" key="2">
    <citation type="journal article" date="2020" name="Int. J. Syst. Evol. Microbiol.">
        <title>Genomic insights into a novel species Rhodoferax aquaticus sp. nov., isolated from freshwater.</title>
        <authorList>
            <person name="Li T."/>
            <person name="Zhuo Y."/>
            <person name="Jin C.Z."/>
            <person name="Wu X."/>
            <person name="Ko S.R."/>
            <person name="Jin F.J."/>
            <person name="Ahn C.Y."/>
            <person name="Oh H.M."/>
            <person name="Lee H.G."/>
            <person name="Jin L."/>
        </authorList>
    </citation>
    <scope>NUCLEOTIDE SEQUENCE [LARGE SCALE GENOMIC DNA]</scope>
    <source>
        <strain evidence="2">Gr-4</strain>
    </source>
</reference>
<evidence type="ECO:0000313" key="2">
    <source>
        <dbReference type="Proteomes" id="UP000317365"/>
    </source>
</evidence>
<reference evidence="2" key="1">
    <citation type="submission" date="2019-02" db="EMBL/GenBank/DDBJ databases">
        <title>Complete genome sequence of Rhodoferax sp. Gr-4.</title>
        <authorList>
            <person name="Jin L."/>
        </authorList>
    </citation>
    <scope>NUCLEOTIDE SEQUENCE [LARGE SCALE GENOMIC DNA]</scope>
    <source>
        <strain evidence="2">Gr-4</strain>
    </source>
</reference>
<evidence type="ECO:0000313" key="1">
    <source>
        <dbReference type="EMBL" id="QDL54895.1"/>
    </source>
</evidence>
<accession>A0A515EQL0</accession>
<dbReference type="RefSeq" id="WP_142812055.1">
    <property type="nucleotide sequence ID" value="NZ_CP036282.1"/>
</dbReference>